<accession>A0A316IZI6</accession>
<organism evidence="5 6">
    <name type="scientific">Fulvimonas soli</name>
    <dbReference type="NCBI Taxonomy" id="155197"/>
    <lineage>
        <taxon>Bacteria</taxon>
        <taxon>Pseudomonadati</taxon>
        <taxon>Pseudomonadota</taxon>
        <taxon>Gammaproteobacteria</taxon>
        <taxon>Lysobacterales</taxon>
        <taxon>Rhodanobacteraceae</taxon>
        <taxon>Fulvimonas</taxon>
    </lineage>
</organism>
<keyword evidence="6" id="KW-1185">Reference proteome</keyword>
<feature type="domain" description="SH3b" evidence="4">
    <location>
        <begin position="23"/>
        <end position="86"/>
    </location>
</feature>
<dbReference type="Pfam" id="PF08239">
    <property type="entry name" value="SH3_3"/>
    <property type="match status" value="1"/>
</dbReference>
<dbReference type="Proteomes" id="UP000245812">
    <property type="component" value="Unassembled WGS sequence"/>
</dbReference>
<keyword evidence="2" id="KW-0812">Transmembrane</keyword>
<evidence type="ECO:0000313" key="5">
    <source>
        <dbReference type="EMBL" id="PWK92685.1"/>
    </source>
</evidence>
<reference evidence="5 6" key="1">
    <citation type="submission" date="2018-05" db="EMBL/GenBank/DDBJ databases">
        <title>Genomic Encyclopedia of Type Strains, Phase IV (KMG-IV): sequencing the most valuable type-strain genomes for metagenomic binning, comparative biology and taxonomic classification.</title>
        <authorList>
            <person name="Goeker M."/>
        </authorList>
    </citation>
    <scope>NUCLEOTIDE SEQUENCE [LARGE SCALE GENOMIC DNA]</scope>
    <source>
        <strain evidence="5 6">DSM 14263</strain>
    </source>
</reference>
<keyword evidence="2" id="KW-1133">Transmembrane helix</keyword>
<dbReference type="EMBL" id="QGHC01000001">
    <property type="protein sequence ID" value="PWK92685.1"/>
    <property type="molecule type" value="Genomic_DNA"/>
</dbReference>
<feature type="signal peptide" evidence="3">
    <location>
        <begin position="1"/>
        <end position="20"/>
    </location>
</feature>
<feature type="chain" id="PRO_5016245089" evidence="3">
    <location>
        <begin position="21"/>
        <end position="232"/>
    </location>
</feature>
<protein>
    <submittedName>
        <fullName evidence="5">Uncharacterized protein YraI</fullName>
    </submittedName>
</protein>
<dbReference type="PROSITE" id="PS51781">
    <property type="entry name" value="SH3B"/>
    <property type="match status" value="1"/>
</dbReference>
<keyword evidence="2" id="KW-0472">Membrane</keyword>
<feature type="transmembrane region" description="Helical" evidence="2">
    <location>
        <begin position="96"/>
        <end position="116"/>
    </location>
</feature>
<evidence type="ECO:0000313" key="6">
    <source>
        <dbReference type="Proteomes" id="UP000245812"/>
    </source>
</evidence>
<evidence type="ECO:0000259" key="4">
    <source>
        <dbReference type="PROSITE" id="PS51781"/>
    </source>
</evidence>
<gene>
    <name evidence="5" type="ORF">C7456_10117</name>
</gene>
<feature type="compositionally biased region" description="Pro residues" evidence="1">
    <location>
        <begin position="205"/>
        <end position="214"/>
    </location>
</feature>
<dbReference type="InterPro" id="IPR003646">
    <property type="entry name" value="SH3-like_bac-type"/>
</dbReference>
<dbReference type="Gene3D" id="2.30.30.40">
    <property type="entry name" value="SH3 Domains"/>
    <property type="match status" value="1"/>
</dbReference>
<evidence type="ECO:0000256" key="1">
    <source>
        <dbReference type="SAM" id="MobiDB-lite"/>
    </source>
</evidence>
<feature type="compositionally biased region" description="Pro residues" evidence="1">
    <location>
        <begin position="136"/>
        <end position="165"/>
    </location>
</feature>
<dbReference type="SMART" id="SM00287">
    <property type="entry name" value="SH3b"/>
    <property type="match status" value="1"/>
</dbReference>
<dbReference type="RefSeq" id="WP_109721745.1">
    <property type="nucleotide sequence ID" value="NZ_QGHC01000001.1"/>
</dbReference>
<dbReference type="AlphaFoldDB" id="A0A316IZI6"/>
<keyword evidence="3" id="KW-0732">Signal</keyword>
<proteinExistence type="predicted"/>
<evidence type="ECO:0000256" key="3">
    <source>
        <dbReference type="SAM" id="SignalP"/>
    </source>
</evidence>
<sequence>MKRSAALAALPLLLALPAAAGAQGIGYVTANVNLRAGPDVGYPRVDTIPAGAAINVQGCIDGWVWCDVLYGGVRGWMAGNYIQYTYDNRPVLLPDYGARIGIPIVSFAIGAYWGSYYRDRPFYRQRDYWYHRPMPHRPPPPPAHRPPPVRPRPPAQQRPPGPARPPMHGQRPPQPSRPPAGNGRPPSHGTPPPSRPSPGDHRPRPPATNPPGRPAPGQGNQRPPPGQDNRGH</sequence>
<feature type="region of interest" description="Disordered" evidence="1">
    <location>
        <begin position="134"/>
        <end position="232"/>
    </location>
</feature>
<evidence type="ECO:0000256" key="2">
    <source>
        <dbReference type="SAM" id="Phobius"/>
    </source>
</evidence>
<name>A0A316IZI6_9GAMM</name>
<comment type="caution">
    <text evidence="5">The sequence shown here is derived from an EMBL/GenBank/DDBJ whole genome shotgun (WGS) entry which is preliminary data.</text>
</comment>